<dbReference type="InterPro" id="IPR013708">
    <property type="entry name" value="Shikimate_DH-bd_N"/>
</dbReference>
<protein>
    <submittedName>
        <fullName evidence="2">Shikimate 5-dehydrogenase</fullName>
    </submittedName>
</protein>
<proteinExistence type="predicted"/>
<dbReference type="InterPro" id="IPR022893">
    <property type="entry name" value="Shikimate_DH_fam"/>
</dbReference>
<dbReference type="PANTHER" id="PTHR21089">
    <property type="entry name" value="SHIKIMATE DEHYDROGENASE"/>
    <property type="match status" value="1"/>
</dbReference>
<organism evidence="2 3">
    <name type="scientific">Deinococcus wulumuqiensis</name>
    <dbReference type="NCBI Taxonomy" id="980427"/>
    <lineage>
        <taxon>Bacteria</taxon>
        <taxon>Thermotogati</taxon>
        <taxon>Deinococcota</taxon>
        <taxon>Deinococci</taxon>
        <taxon>Deinococcales</taxon>
        <taxon>Deinococcaceae</taxon>
        <taxon>Deinococcus</taxon>
    </lineage>
</organism>
<dbReference type="Gene3D" id="3.40.50.10860">
    <property type="entry name" value="Leucine Dehydrogenase, chain A, domain 1"/>
    <property type="match status" value="1"/>
</dbReference>
<dbReference type="InterPro" id="IPR036291">
    <property type="entry name" value="NAD(P)-bd_dom_sf"/>
</dbReference>
<dbReference type="GO" id="GO:0009423">
    <property type="term" value="P:chorismate biosynthetic process"/>
    <property type="evidence" value="ECO:0007669"/>
    <property type="project" value="TreeGrafter"/>
</dbReference>
<dbReference type="FunFam" id="3.40.50.10860:FF:000014">
    <property type="entry name" value="Shikimate 5-dehydrogenase"/>
    <property type="match status" value="1"/>
</dbReference>
<dbReference type="AlphaFoldDB" id="A0A345IIX6"/>
<dbReference type="GO" id="GO:0005829">
    <property type="term" value="C:cytosol"/>
    <property type="evidence" value="ECO:0007669"/>
    <property type="project" value="TreeGrafter"/>
</dbReference>
<dbReference type="STRING" id="1288484.GCA_000348665_01855"/>
<dbReference type="EMBL" id="CP031158">
    <property type="protein sequence ID" value="AXG99648.1"/>
    <property type="molecule type" value="Genomic_DNA"/>
</dbReference>
<dbReference type="Proteomes" id="UP000253744">
    <property type="component" value="Chromosome"/>
</dbReference>
<feature type="domain" description="Shikimate dehydrogenase substrate binding N-terminal" evidence="1">
    <location>
        <begin position="28"/>
        <end position="95"/>
    </location>
</feature>
<dbReference type="CDD" id="cd01065">
    <property type="entry name" value="NAD_bind_Shikimate_DH"/>
    <property type="match status" value="1"/>
</dbReference>
<dbReference type="KEGG" id="dwu:DVJ83_11525"/>
<dbReference type="InterPro" id="IPR046346">
    <property type="entry name" value="Aminoacid_DH-like_N_sf"/>
</dbReference>
<dbReference type="GO" id="GO:0004764">
    <property type="term" value="F:shikimate 3-dehydrogenase (NADP+) activity"/>
    <property type="evidence" value="ECO:0007669"/>
    <property type="project" value="InterPro"/>
</dbReference>
<dbReference type="NCBIfam" id="NF009202">
    <property type="entry name" value="PRK12550.1"/>
    <property type="match status" value="1"/>
</dbReference>
<dbReference type="PANTHER" id="PTHR21089:SF9">
    <property type="entry name" value="SHIKIMATE DEHYDROGENASE-LIKE PROTEIN HI_0607"/>
    <property type="match status" value="1"/>
</dbReference>
<dbReference type="SUPFAM" id="SSF51735">
    <property type="entry name" value="NAD(P)-binding Rossmann-fold domains"/>
    <property type="match status" value="1"/>
</dbReference>
<accession>A0A345IIX6</accession>
<reference evidence="2 3" key="1">
    <citation type="submission" date="2018-07" db="EMBL/GenBank/DDBJ databases">
        <title>Complete Genome and Methylome Analysis of Deinococcus wulumuqiensis NEB 479.</title>
        <authorList>
            <person name="Fomenkov A."/>
            <person name="Luyten Y."/>
            <person name="Vincze T."/>
            <person name="Anton B.P."/>
            <person name="Clark T."/>
            <person name="Roberts R.J."/>
            <person name="Morgan R.D."/>
        </authorList>
    </citation>
    <scope>NUCLEOTIDE SEQUENCE [LARGE SCALE GENOMIC DNA]</scope>
    <source>
        <strain evidence="2 3">NEB 479</strain>
    </source>
</reference>
<evidence type="ECO:0000313" key="3">
    <source>
        <dbReference type="Proteomes" id="UP000253744"/>
    </source>
</evidence>
<dbReference type="GO" id="GO:0050661">
    <property type="term" value="F:NADP binding"/>
    <property type="evidence" value="ECO:0007669"/>
    <property type="project" value="TreeGrafter"/>
</dbReference>
<evidence type="ECO:0000313" key="2">
    <source>
        <dbReference type="EMBL" id="AXG99648.1"/>
    </source>
</evidence>
<evidence type="ECO:0000259" key="1">
    <source>
        <dbReference type="Pfam" id="PF08501"/>
    </source>
</evidence>
<name>A0A345IIX6_9DEIO</name>
<sequence length="273" mass="29450">MLPAPRFDRDTRLCMSLAARPGNFGTRFHNYLYELLGLNYVYKAFTTQDLPAAIGGIRALGIRGCAVSMPFKEAVIPLLDELMPSAAAIESVNTIVNDDGVLRAYNTDYEAVRLLIREKELDPSWRVGVRGSGGMGKAVASALRDAGFEHGVLVARNEAAGRELAGRLGWRWMPEPEAADLLVNVTPIGMAGGPEEHDLSFAPELIAQARAVFDVVALPAETPLIAEARRQGKPVVTGDEVAALQALEQFVLYTGVRPTPEQVQAAAAWARQG</sequence>
<dbReference type="Gene3D" id="3.40.50.720">
    <property type="entry name" value="NAD(P)-binding Rossmann-like Domain"/>
    <property type="match status" value="1"/>
</dbReference>
<dbReference type="SUPFAM" id="SSF53223">
    <property type="entry name" value="Aminoacid dehydrogenase-like, N-terminal domain"/>
    <property type="match status" value="1"/>
</dbReference>
<gene>
    <name evidence="2" type="ORF">DVJ83_11525</name>
</gene>
<dbReference type="GO" id="GO:0019632">
    <property type="term" value="P:shikimate metabolic process"/>
    <property type="evidence" value="ECO:0007669"/>
    <property type="project" value="TreeGrafter"/>
</dbReference>
<dbReference type="Pfam" id="PF08501">
    <property type="entry name" value="Shikimate_dh_N"/>
    <property type="match status" value="1"/>
</dbReference>